<dbReference type="Proteomes" id="UP001149163">
    <property type="component" value="Unassembled WGS sequence"/>
</dbReference>
<reference evidence="1" key="1">
    <citation type="submission" date="2022-11" db="EMBL/GenBank/DDBJ databases">
        <authorList>
            <person name="Petersen C."/>
        </authorList>
    </citation>
    <scope>NUCLEOTIDE SEQUENCE</scope>
    <source>
        <strain evidence="1">IBT 26290</strain>
    </source>
</reference>
<accession>A0A9W9LNV6</accession>
<evidence type="ECO:0000313" key="2">
    <source>
        <dbReference type="Proteomes" id="UP001149163"/>
    </source>
</evidence>
<protein>
    <submittedName>
        <fullName evidence="1">Uncharacterized protein</fullName>
    </submittedName>
</protein>
<dbReference type="EMBL" id="JAPQKN010000002">
    <property type="protein sequence ID" value="KAJ5168294.1"/>
    <property type="molecule type" value="Genomic_DNA"/>
</dbReference>
<reference evidence="1" key="2">
    <citation type="journal article" date="2023" name="IMA Fungus">
        <title>Comparative genomic study of the Penicillium genus elucidates a diverse pangenome and 15 lateral gene transfer events.</title>
        <authorList>
            <person name="Petersen C."/>
            <person name="Sorensen T."/>
            <person name="Nielsen M.R."/>
            <person name="Sondergaard T.E."/>
            <person name="Sorensen J.L."/>
            <person name="Fitzpatrick D.A."/>
            <person name="Frisvad J.C."/>
            <person name="Nielsen K.L."/>
        </authorList>
    </citation>
    <scope>NUCLEOTIDE SEQUENCE</scope>
    <source>
        <strain evidence="1">IBT 26290</strain>
    </source>
</reference>
<dbReference type="GeneID" id="81425189"/>
<dbReference type="RefSeq" id="XP_056544755.1">
    <property type="nucleotide sequence ID" value="XM_056686013.1"/>
</dbReference>
<dbReference type="OrthoDB" id="4304815at2759"/>
<comment type="caution">
    <text evidence="1">The sequence shown here is derived from an EMBL/GenBank/DDBJ whole genome shotgun (WGS) entry which is preliminary data.</text>
</comment>
<keyword evidence="2" id="KW-1185">Reference proteome</keyword>
<sequence length="232" mass="26420">MDDSKGLGEWLDALEWGDNDEVRSEVGPLDVDPNQKVENIDDKGNLPSLFPMTLKEFYAIRSDFVVKLLAWSGGLPSQTTAEMAEVLEYMADDFDHFKALATDKTGACFPIKCDLIKKELLGVIKQIRDSPEISLETEEIMDYLGRAIGRLTTKGLDYFEPDAEAVEMEARMAKIHSQNVWDMQDMGWGEEVEQLRKTLWTSYVNLNFSMSGCGCFQCKRVWPDEIELRRAE</sequence>
<proteinExistence type="predicted"/>
<name>A0A9W9LNV6_9EURO</name>
<organism evidence="1 2">
    <name type="scientific">Penicillium canariense</name>
    <dbReference type="NCBI Taxonomy" id="189055"/>
    <lineage>
        <taxon>Eukaryota</taxon>
        <taxon>Fungi</taxon>
        <taxon>Dikarya</taxon>
        <taxon>Ascomycota</taxon>
        <taxon>Pezizomycotina</taxon>
        <taxon>Eurotiomycetes</taxon>
        <taxon>Eurotiomycetidae</taxon>
        <taxon>Eurotiales</taxon>
        <taxon>Aspergillaceae</taxon>
        <taxon>Penicillium</taxon>
    </lineage>
</organism>
<dbReference type="AlphaFoldDB" id="A0A9W9LNV6"/>
<gene>
    <name evidence="1" type="ORF">N7482_003888</name>
</gene>
<evidence type="ECO:0000313" key="1">
    <source>
        <dbReference type="EMBL" id="KAJ5168294.1"/>
    </source>
</evidence>